<keyword evidence="2" id="KW-1185">Reference proteome</keyword>
<evidence type="ECO:0000313" key="2">
    <source>
        <dbReference type="Proteomes" id="UP000635316"/>
    </source>
</evidence>
<evidence type="ECO:0000313" key="1">
    <source>
        <dbReference type="EMBL" id="MBK1781599.1"/>
    </source>
</evidence>
<dbReference type="GO" id="GO:0016301">
    <property type="term" value="F:kinase activity"/>
    <property type="evidence" value="ECO:0007669"/>
    <property type="project" value="UniProtKB-KW"/>
</dbReference>
<accession>A0ABS1EDD3</accession>
<reference evidence="1 2" key="1">
    <citation type="submission" date="2020-12" db="EMBL/GenBank/DDBJ databases">
        <authorList>
            <person name="Lu T."/>
            <person name="Wang Q."/>
            <person name="Han X."/>
        </authorList>
    </citation>
    <scope>NUCLEOTIDE SEQUENCE [LARGE SCALE GENOMIC DNA]</scope>
    <source>
        <strain evidence="1 2">WQ 585</strain>
    </source>
</reference>
<keyword evidence="1" id="KW-0808">Transferase</keyword>
<dbReference type="EMBL" id="JAENGP010000011">
    <property type="protein sequence ID" value="MBK1781599.1"/>
    <property type="molecule type" value="Genomic_DNA"/>
</dbReference>
<dbReference type="Proteomes" id="UP000635316">
    <property type="component" value="Unassembled WGS sequence"/>
</dbReference>
<gene>
    <name evidence="1" type="ORF">JHL22_10245</name>
</gene>
<dbReference type="RefSeq" id="WP_200236851.1">
    <property type="nucleotide sequence ID" value="NZ_JAENGP010000011.1"/>
</dbReference>
<name>A0ABS1EDD3_9BURK</name>
<organism evidence="1 2">
    <name type="scientific">Advenella mandrilli</name>
    <dbReference type="NCBI Taxonomy" id="2800330"/>
    <lineage>
        <taxon>Bacteria</taxon>
        <taxon>Pseudomonadati</taxon>
        <taxon>Pseudomonadota</taxon>
        <taxon>Betaproteobacteria</taxon>
        <taxon>Burkholderiales</taxon>
        <taxon>Alcaligenaceae</taxon>
    </lineage>
</organism>
<sequence length="308" mass="35297">MTKRQDSLINTAVLIQREAAKETGMIGFLARTLAQSSIPHSDPKTNYYERTNGLTTLSITGKPKIGLPYGSIPRLLLTWICTQAVKTQSPILNIGSSQAEFLRMLGMQNTGYYIKQLDEQARRLFSSLISIEYSDNDKFMVDNILIAKKAVLCWDKTTDKPVWGGQIMLTNEFYDEITQAPVPLDLRVMQALKKSPLAMDIYAWLIYRIFLLRMKKQPQVKIPWKALQAQFGSGYGSNSKKLTANNQKKIEQQALRDFRHKFLIRLKEVILFYPEIANCIDHDECFLILRSAKLHIHRASNNLARIKQ</sequence>
<protein>
    <submittedName>
        <fullName evidence="1">Protein kinase</fullName>
    </submittedName>
</protein>
<proteinExistence type="predicted"/>
<dbReference type="Pfam" id="PF04796">
    <property type="entry name" value="RepA_C"/>
    <property type="match status" value="1"/>
</dbReference>
<keyword evidence="1" id="KW-0418">Kinase</keyword>
<comment type="caution">
    <text evidence="1">The sequence shown here is derived from an EMBL/GenBank/DDBJ whole genome shotgun (WGS) entry which is preliminary data.</text>
</comment>
<dbReference type="InterPro" id="IPR006881">
    <property type="entry name" value="RepA_C"/>
</dbReference>